<protein>
    <submittedName>
        <fullName evidence="1">Uncharacterized protein</fullName>
    </submittedName>
</protein>
<dbReference type="OrthoDB" id="8194935at2759"/>
<reference evidence="1" key="1">
    <citation type="submission" date="2015-09" db="EMBL/GenBank/DDBJ databases">
        <title>De novo assembly of Pectinophora gossypiella (Pink Bollworm) gut transcriptome.</title>
        <authorList>
            <person name="Tassone E.E."/>
        </authorList>
    </citation>
    <scope>NUCLEOTIDE SEQUENCE</scope>
</reference>
<dbReference type="Pfam" id="PF03564">
    <property type="entry name" value="DUF1759"/>
    <property type="match status" value="1"/>
</dbReference>
<gene>
    <name evidence="1" type="ORF">g.10266</name>
</gene>
<dbReference type="EMBL" id="GDQN01000847">
    <property type="protein sequence ID" value="JAT90207.1"/>
    <property type="molecule type" value="Transcribed_RNA"/>
</dbReference>
<sequence length="233" mass="26747">ELKNLSVSRGYIKGIVTRIFNFVSDENEVRKCSTEALITKRDKLLSAFKEYEAFNMKILALNSSDTENIDEVEKRYFHCVTVLNENIKKQSDCSQGTQESGSSSVICRPKLPNINIPTFSGKYSEYVAFIQIYKSVIHNNKAMDNVQKLYYLRSFLEGQPYDLIKNLPLVSESYDKAIQLLDKRFYNKQQIASEHVNTILDLPPLPKFANAEHFRNFVSVIRQTLAALENLDA</sequence>
<feature type="non-terminal residue" evidence="1">
    <location>
        <position position="233"/>
    </location>
</feature>
<evidence type="ECO:0000313" key="1">
    <source>
        <dbReference type="EMBL" id="JAT90207.1"/>
    </source>
</evidence>
<dbReference type="InterPro" id="IPR005312">
    <property type="entry name" value="DUF1759"/>
</dbReference>
<organism evidence="1">
    <name type="scientific">Pectinophora gossypiella</name>
    <name type="common">Cotton pink bollworm</name>
    <name type="synonym">Depressaria gossypiella</name>
    <dbReference type="NCBI Taxonomy" id="13191"/>
    <lineage>
        <taxon>Eukaryota</taxon>
        <taxon>Metazoa</taxon>
        <taxon>Ecdysozoa</taxon>
        <taxon>Arthropoda</taxon>
        <taxon>Hexapoda</taxon>
        <taxon>Insecta</taxon>
        <taxon>Pterygota</taxon>
        <taxon>Neoptera</taxon>
        <taxon>Endopterygota</taxon>
        <taxon>Lepidoptera</taxon>
        <taxon>Glossata</taxon>
        <taxon>Ditrysia</taxon>
        <taxon>Gelechioidea</taxon>
        <taxon>Gelechiidae</taxon>
        <taxon>Apatetrinae</taxon>
        <taxon>Pectinophora</taxon>
    </lineage>
</organism>
<dbReference type="PANTHER" id="PTHR22954">
    <property type="entry name" value="RETROVIRAL PROTEASE-RELATED"/>
    <property type="match status" value="1"/>
</dbReference>
<dbReference type="PANTHER" id="PTHR22954:SF3">
    <property type="entry name" value="PROTEIN CBG08539"/>
    <property type="match status" value="1"/>
</dbReference>
<dbReference type="AlphaFoldDB" id="A0A1E1WTE8"/>
<proteinExistence type="predicted"/>
<feature type="non-terminal residue" evidence="1">
    <location>
        <position position="1"/>
    </location>
</feature>
<name>A0A1E1WTE8_PECGO</name>
<accession>A0A1E1WTE8</accession>